<protein>
    <submittedName>
        <fullName evidence="1">Serine/threonine-protein kinase MRCK beta</fullName>
        <ecNumber evidence="1">2.7.11.1</ecNumber>
    </submittedName>
</protein>
<name>A0A4U9YA21_9STRE</name>
<organism evidence="1 2">
    <name type="scientific">Streptococcus pseudoporcinus</name>
    <dbReference type="NCBI Taxonomy" id="361101"/>
    <lineage>
        <taxon>Bacteria</taxon>
        <taxon>Bacillati</taxon>
        <taxon>Bacillota</taxon>
        <taxon>Bacilli</taxon>
        <taxon>Lactobacillales</taxon>
        <taxon>Streptococcaceae</taxon>
        <taxon>Streptococcus</taxon>
    </lineage>
</organism>
<sequence length="79" mass="9259">MKEIKCPHCQTVFTINESEYSQLLAQVRGQEFEKEITERLYKELALHDQKAQNTLQEELSQNEKATLFCTTFIKCFLGN</sequence>
<dbReference type="EMBL" id="LR594035">
    <property type="protein sequence ID" value="VTS23303.1"/>
    <property type="molecule type" value="Genomic_DNA"/>
</dbReference>
<keyword evidence="1" id="KW-0418">Kinase</keyword>
<reference evidence="1 2" key="1">
    <citation type="submission" date="2019-05" db="EMBL/GenBank/DDBJ databases">
        <authorList>
            <consortium name="Pathogen Informatics"/>
        </authorList>
    </citation>
    <scope>NUCLEOTIDE SEQUENCE [LARGE SCALE GENOMIC DNA]</scope>
    <source>
        <strain evidence="1 2">NCTC5385</strain>
    </source>
</reference>
<dbReference type="GO" id="GO:0004674">
    <property type="term" value="F:protein serine/threonine kinase activity"/>
    <property type="evidence" value="ECO:0007669"/>
    <property type="project" value="UniProtKB-EC"/>
</dbReference>
<dbReference type="EC" id="2.7.11.1" evidence="1"/>
<dbReference type="AlphaFoldDB" id="A0A4U9YA21"/>
<evidence type="ECO:0000313" key="1">
    <source>
        <dbReference type="EMBL" id="VTS23303.1"/>
    </source>
</evidence>
<gene>
    <name evidence="1" type="ORF">NCTC5385_01090</name>
</gene>
<dbReference type="Proteomes" id="UP000304914">
    <property type="component" value="Chromosome"/>
</dbReference>
<evidence type="ECO:0000313" key="2">
    <source>
        <dbReference type="Proteomes" id="UP000304914"/>
    </source>
</evidence>
<keyword evidence="1" id="KW-0808">Transferase</keyword>
<dbReference type="InterPro" id="IPR011723">
    <property type="entry name" value="Znf/thioredoxin_put"/>
</dbReference>
<dbReference type="NCBIfam" id="TIGR02098">
    <property type="entry name" value="MJ0042_CXXC"/>
    <property type="match status" value="1"/>
</dbReference>
<proteinExistence type="predicted"/>
<accession>A0A4U9YA21</accession>